<dbReference type="SUPFAM" id="SSF54211">
    <property type="entry name" value="Ribosomal protein S5 domain 2-like"/>
    <property type="match status" value="1"/>
</dbReference>
<dbReference type="Gene3D" id="3.30.230.10">
    <property type="match status" value="1"/>
</dbReference>
<evidence type="ECO:0000256" key="2">
    <source>
        <dbReference type="ARBA" id="ARBA00023274"/>
    </source>
</evidence>
<dbReference type="GO" id="GO:0006412">
    <property type="term" value="P:translation"/>
    <property type="evidence" value="ECO:0007669"/>
    <property type="project" value="InterPro"/>
</dbReference>
<dbReference type="Pfam" id="PF00380">
    <property type="entry name" value="Ribosomal_S9"/>
    <property type="match status" value="1"/>
</dbReference>
<gene>
    <name evidence="5" type="ORF">A3B92_00205</name>
</gene>
<feature type="non-terminal residue" evidence="5">
    <location>
        <position position="78"/>
    </location>
</feature>
<evidence type="ECO:0000256" key="3">
    <source>
        <dbReference type="ARBA" id="ARBA00035259"/>
    </source>
</evidence>
<dbReference type="InterPro" id="IPR000754">
    <property type="entry name" value="Ribosomal_uS9"/>
</dbReference>
<reference evidence="5 6" key="1">
    <citation type="journal article" date="2016" name="Nat. Commun.">
        <title>Thousands of microbial genomes shed light on interconnected biogeochemical processes in an aquifer system.</title>
        <authorList>
            <person name="Anantharaman K."/>
            <person name="Brown C.T."/>
            <person name="Hug L.A."/>
            <person name="Sharon I."/>
            <person name="Castelle C.J."/>
            <person name="Probst A.J."/>
            <person name="Thomas B.C."/>
            <person name="Singh A."/>
            <person name="Wilkins M.J."/>
            <person name="Karaoz U."/>
            <person name="Brodie E.L."/>
            <person name="Williams K.H."/>
            <person name="Hubbard S.S."/>
            <person name="Banfield J.F."/>
        </authorList>
    </citation>
    <scope>NUCLEOTIDE SEQUENCE [LARGE SCALE GENOMIC DNA]</scope>
</reference>
<keyword evidence="2" id="KW-0687">Ribonucleoprotein</keyword>
<dbReference type="GO" id="GO:0003735">
    <property type="term" value="F:structural constituent of ribosome"/>
    <property type="evidence" value="ECO:0007669"/>
    <property type="project" value="InterPro"/>
</dbReference>
<dbReference type="GO" id="GO:1990904">
    <property type="term" value="C:ribonucleoprotein complex"/>
    <property type="evidence" value="ECO:0007669"/>
    <property type="project" value="UniProtKB-KW"/>
</dbReference>
<dbReference type="STRING" id="1798404.A3B92_00205"/>
<evidence type="ECO:0000256" key="4">
    <source>
        <dbReference type="ARBA" id="ARBA00035523"/>
    </source>
</evidence>
<dbReference type="Proteomes" id="UP000177960">
    <property type="component" value="Unassembled WGS sequence"/>
</dbReference>
<sequence length="78" mass="8847">MVTAKTLKLKKPAVEEKKARYFEAKGGRKTAVARVRLYTKKSGITVNEKDYKEYFKDAGLQKELLNPIEIMNVGDKLG</sequence>
<evidence type="ECO:0000313" key="6">
    <source>
        <dbReference type="Proteomes" id="UP000177960"/>
    </source>
</evidence>
<name>A0A1G1ZK94_9BACT</name>
<proteinExistence type="predicted"/>
<protein>
    <recommendedName>
        <fullName evidence="3">Small ribosomal subunit protein uS9</fullName>
    </recommendedName>
    <alternativeName>
        <fullName evidence="4">30S ribosomal protein S9</fullName>
    </alternativeName>
</protein>
<dbReference type="InterPro" id="IPR014721">
    <property type="entry name" value="Ribsml_uS5_D2-typ_fold_subgr"/>
</dbReference>
<organism evidence="5 6">
    <name type="scientific">Candidatus Harrisonbacteria bacterium RIFCSPHIGHO2_02_FULL_42_16</name>
    <dbReference type="NCBI Taxonomy" id="1798404"/>
    <lineage>
        <taxon>Bacteria</taxon>
        <taxon>Candidatus Harrisoniibacteriota</taxon>
    </lineage>
</organism>
<evidence type="ECO:0000313" key="5">
    <source>
        <dbReference type="EMBL" id="OGY64546.1"/>
    </source>
</evidence>
<dbReference type="AlphaFoldDB" id="A0A1G1ZK94"/>
<accession>A0A1G1ZK94</accession>
<dbReference type="GO" id="GO:0005840">
    <property type="term" value="C:ribosome"/>
    <property type="evidence" value="ECO:0007669"/>
    <property type="project" value="UniProtKB-KW"/>
</dbReference>
<comment type="caution">
    <text evidence="5">The sequence shown here is derived from an EMBL/GenBank/DDBJ whole genome shotgun (WGS) entry which is preliminary data.</text>
</comment>
<evidence type="ECO:0000256" key="1">
    <source>
        <dbReference type="ARBA" id="ARBA00022980"/>
    </source>
</evidence>
<keyword evidence="1 5" id="KW-0689">Ribosomal protein</keyword>
<dbReference type="InterPro" id="IPR020568">
    <property type="entry name" value="Ribosomal_Su5_D2-typ_SF"/>
</dbReference>
<dbReference type="EMBL" id="MHJG01000002">
    <property type="protein sequence ID" value="OGY64546.1"/>
    <property type="molecule type" value="Genomic_DNA"/>
</dbReference>